<dbReference type="AlphaFoldDB" id="A0A543FZ37"/>
<keyword evidence="2" id="KW-0813">Transport</keyword>
<evidence type="ECO:0000256" key="5">
    <source>
        <dbReference type="ARBA" id="ARBA00023004"/>
    </source>
</evidence>
<keyword evidence="6" id="KW-0411">Iron-sulfur</keyword>
<evidence type="ECO:0000256" key="1">
    <source>
        <dbReference type="ARBA" id="ARBA00001927"/>
    </source>
</evidence>
<protein>
    <submittedName>
        <fullName evidence="8">Ferredoxin</fullName>
    </submittedName>
</protein>
<keyword evidence="4" id="KW-0249">Electron transport</keyword>
<reference evidence="8 9" key="1">
    <citation type="submission" date="2019-06" db="EMBL/GenBank/DDBJ databases">
        <title>Sequencing the genomes of 1000 actinobacteria strains.</title>
        <authorList>
            <person name="Klenk H.-P."/>
        </authorList>
    </citation>
    <scope>NUCLEOTIDE SEQUENCE [LARGE SCALE GENOMIC DNA]</scope>
    <source>
        <strain evidence="8 9">DSM 45511</strain>
    </source>
</reference>
<keyword evidence="5" id="KW-0408">Iron</keyword>
<dbReference type="SUPFAM" id="SSF54862">
    <property type="entry name" value="4Fe-4S ferredoxins"/>
    <property type="match status" value="1"/>
</dbReference>
<keyword evidence="3" id="KW-0479">Metal-binding</keyword>
<organism evidence="8 9">
    <name type="scientific">Pseudonocardia cypriaca</name>
    <dbReference type="NCBI Taxonomy" id="882449"/>
    <lineage>
        <taxon>Bacteria</taxon>
        <taxon>Bacillati</taxon>
        <taxon>Actinomycetota</taxon>
        <taxon>Actinomycetes</taxon>
        <taxon>Pseudonocardiales</taxon>
        <taxon>Pseudonocardiaceae</taxon>
        <taxon>Pseudonocardia</taxon>
    </lineage>
</organism>
<evidence type="ECO:0000313" key="8">
    <source>
        <dbReference type="EMBL" id="TQM39101.1"/>
    </source>
</evidence>
<evidence type="ECO:0000313" key="9">
    <source>
        <dbReference type="Proteomes" id="UP000319818"/>
    </source>
</evidence>
<keyword evidence="9" id="KW-1185">Reference proteome</keyword>
<dbReference type="GO" id="GO:0051538">
    <property type="term" value="F:3 iron, 4 sulfur cluster binding"/>
    <property type="evidence" value="ECO:0007669"/>
    <property type="project" value="UniProtKB-KW"/>
</dbReference>
<evidence type="ECO:0000256" key="2">
    <source>
        <dbReference type="ARBA" id="ARBA00022448"/>
    </source>
</evidence>
<dbReference type="GO" id="GO:0046872">
    <property type="term" value="F:metal ion binding"/>
    <property type="evidence" value="ECO:0007669"/>
    <property type="project" value="UniProtKB-KW"/>
</dbReference>
<dbReference type="EMBL" id="VFPH01000002">
    <property type="protein sequence ID" value="TQM39101.1"/>
    <property type="molecule type" value="Genomic_DNA"/>
</dbReference>
<dbReference type="PANTHER" id="PTHR36923">
    <property type="entry name" value="FERREDOXIN"/>
    <property type="match status" value="1"/>
</dbReference>
<proteinExistence type="predicted"/>
<keyword evidence="7" id="KW-0003">3Fe-4S</keyword>
<evidence type="ECO:0000256" key="7">
    <source>
        <dbReference type="ARBA" id="ARBA00023291"/>
    </source>
</evidence>
<dbReference type="PANTHER" id="PTHR36923:SF3">
    <property type="entry name" value="FERREDOXIN"/>
    <property type="match status" value="1"/>
</dbReference>
<evidence type="ECO:0000256" key="4">
    <source>
        <dbReference type="ARBA" id="ARBA00022982"/>
    </source>
</evidence>
<dbReference type="Pfam" id="PF13370">
    <property type="entry name" value="Fer4_13"/>
    <property type="match status" value="1"/>
</dbReference>
<dbReference type="Proteomes" id="UP000319818">
    <property type="component" value="Unassembled WGS sequence"/>
</dbReference>
<accession>A0A543FZ37</accession>
<comment type="caution">
    <text evidence="8">The sequence shown here is derived from an EMBL/GenBank/DDBJ whole genome shotgun (WGS) entry which is preliminary data.</text>
</comment>
<name>A0A543FZ37_9PSEU</name>
<sequence length="78" mass="8569">MFAPAAAVDDGAMKVVVDFDLCESNAVCMGIAPEVFEVREDDFLYVLDEHPPEELRPTLEQAVVSCPRAAIRLVEDDS</sequence>
<gene>
    <name evidence="8" type="ORF">FB388_6356</name>
</gene>
<dbReference type="InterPro" id="IPR051269">
    <property type="entry name" value="Fe-S_cluster_ET"/>
</dbReference>
<evidence type="ECO:0000256" key="3">
    <source>
        <dbReference type="ARBA" id="ARBA00022723"/>
    </source>
</evidence>
<evidence type="ECO:0000256" key="6">
    <source>
        <dbReference type="ARBA" id="ARBA00023014"/>
    </source>
</evidence>
<comment type="cofactor">
    <cofactor evidence="1">
        <name>[3Fe-4S] cluster</name>
        <dbReference type="ChEBI" id="CHEBI:21137"/>
    </cofactor>
</comment>
<dbReference type="Gene3D" id="3.30.70.20">
    <property type="match status" value="1"/>
</dbReference>